<keyword evidence="3" id="KW-1185">Reference proteome</keyword>
<sequence>MPEDECVPMYSVIRRQKQQAGFFKHPLLVVKVEGPIVHFYSMTSKPPKAIAELGYYFHIAYSHHDTRDRVLRLAKGASPMHGPTIVNLECRYWIEWCYINEWAGNTEIDDCDMLKLHLKIEEMEAAQNRYIYKPLLRNMIDFPIGSIIMIQNPEKSSTIGSPILITGKDKDRVYFLRIKDMNKVPDINVFGQKWVAPISKEPGETSKGEPFVVLDEKSPNMRESS</sequence>
<dbReference type="EMBL" id="KZ678133">
    <property type="protein sequence ID" value="PSN68886.1"/>
    <property type="molecule type" value="Genomic_DNA"/>
</dbReference>
<reference evidence="2 3" key="1">
    <citation type="journal article" date="2018" name="Front. Microbiol.">
        <title>Genome-Wide Analysis of Corynespora cassiicola Leaf Fall Disease Putative Effectors.</title>
        <authorList>
            <person name="Lopez D."/>
            <person name="Ribeiro S."/>
            <person name="Label P."/>
            <person name="Fumanal B."/>
            <person name="Venisse J.S."/>
            <person name="Kohler A."/>
            <person name="de Oliveira R.R."/>
            <person name="Labutti K."/>
            <person name="Lipzen A."/>
            <person name="Lail K."/>
            <person name="Bauer D."/>
            <person name="Ohm R.A."/>
            <person name="Barry K.W."/>
            <person name="Spatafora J."/>
            <person name="Grigoriev I.V."/>
            <person name="Martin F.M."/>
            <person name="Pujade-Renaud V."/>
        </authorList>
    </citation>
    <scope>NUCLEOTIDE SEQUENCE [LARGE SCALE GENOMIC DNA]</scope>
    <source>
        <strain evidence="2 3">Philippines</strain>
    </source>
</reference>
<organism evidence="2 3">
    <name type="scientific">Corynespora cassiicola Philippines</name>
    <dbReference type="NCBI Taxonomy" id="1448308"/>
    <lineage>
        <taxon>Eukaryota</taxon>
        <taxon>Fungi</taxon>
        <taxon>Dikarya</taxon>
        <taxon>Ascomycota</taxon>
        <taxon>Pezizomycotina</taxon>
        <taxon>Dothideomycetes</taxon>
        <taxon>Pleosporomycetidae</taxon>
        <taxon>Pleosporales</taxon>
        <taxon>Corynesporascaceae</taxon>
        <taxon>Corynespora</taxon>
    </lineage>
</organism>
<dbReference type="AlphaFoldDB" id="A0A2T2NUB2"/>
<gene>
    <name evidence="2" type="ORF">BS50DRAFT_521051</name>
</gene>
<feature type="compositionally biased region" description="Basic and acidic residues" evidence="1">
    <location>
        <begin position="214"/>
        <end position="225"/>
    </location>
</feature>
<proteinExistence type="predicted"/>
<feature type="region of interest" description="Disordered" evidence="1">
    <location>
        <begin position="199"/>
        <end position="225"/>
    </location>
</feature>
<evidence type="ECO:0000313" key="3">
    <source>
        <dbReference type="Proteomes" id="UP000240883"/>
    </source>
</evidence>
<accession>A0A2T2NUB2</accession>
<evidence type="ECO:0000313" key="2">
    <source>
        <dbReference type="EMBL" id="PSN68886.1"/>
    </source>
</evidence>
<dbReference type="OrthoDB" id="3778180at2759"/>
<protein>
    <submittedName>
        <fullName evidence="2">Uncharacterized protein</fullName>
    </submittedName>
</protein>
<name>A0A2T2NUB2_CORCC</name>
<feature type="non-terminal residue" evidence="2">
    <location>
        <position position="225"/>
    </location>
</feature>
<evidence type="ECO:0000256" key="1">
    <source>
        <dbReference type="SAM" id="MobiDB-lite"/>
    </source>
</evidence>
<dbReference type="Proteomes" id="UP000240883">
    <property type="component" value="Unassembled WGS sequence"/>
</dbReference>